<dbReference type="PROSITE" id="PS51061">
    <property type="entry name" value="R3H"/>
    <property type="match status" value="1"/>
</dbReference>
<dbReference type="InterPro" id="IPR001650">
    <property type="entry name" value="Helicase_C-like"/>
</dbReference>
<dbReference type="CDD" id="cd21134">
    <property type="entry name" value="YTH"/>
    <property type="match status" value="1"/>
</dbReference>
<dbReference type="PROSITE" id="PS51194">
    <property type="entry name" value="HELICASE_CTER"/>
    <property type="match status" value="1"/>
</dbReference>
<feature type="region of interest" description="Disordered" evidence="10">
    <location>
        <begin position="125"/>
        <end position="174"/>
    </location>
</feature>
<evidence type="ECO:0000256" key="3">
    <source>
        <dbReference type="ARBA" id="ARBA00022741"/>
    </source>
</evidence>
<dbReference type="InterPro" id="IPR001374">
    <property type="entry name" value="R3H_dom"/>
</dbReference>
<keyword evidence="7" id="KW-0694">RNA-binding</keyword>
<dbReference type="InterPro" id="IPR002110">
    <property type="entry name" value="Ankyrin_rpt"/>
</dbReference>
<keyword evidence="16" id="KW-1185">Reference proteome</keyword>
<comment type="catalytic activity">
    <reaction evidence="8">
        <text>ATP + H2O = ADP + phosphate + H(+)</text>
        <dbReference type="Rhea" id="RHEA:13065"/>
        <dbReference type="ChEBI" id="CHEBI:15377"/>
        <dbReference type="ChEBI" id="CHEBI:15378"/>
        <dbReference type="ChEBI" id="CHEBI:30616"/>
        <dbReference type="ChEBI" id="CHEBI:43474"/>
        <dbReference type="ChEBI" id="CHEBI:456216"/>
        <dbReference type="EC" id="3.6.4.13"/>
    </reaction>
</comment>
<dbReference type="PROSITE" id="PS50882">
    <property type="entry name" value="YTH"/>
    <property type="match status" value="1"/>
</dbReference>
<dbReference type="InterPro" id="IPR027417">
    <property type="entry name" value="P-loop_NTPase"/>
</dbReference>
<dbReference type="PANTHER" id="PTHR18934">
    <property type="entry name" value="ATP-DEPENDENT RNA HELICASE"/>
    <property type="match status" value="1"/>
</dbReference>
<dbReference type="Gene3D" id="3.10.590.10">
    <property type="entry name" value="ph1033 like domains"/>
    <property type="match status" value="1"/>
</dbReference>
<dbReference type="InterPro" id="IPR036867">
    <property type="entry name" value="R3H_dom_sf"/>
</dbReference>
<evidence type="ECO:0000259" key="14">
    <source>
        <dbReference type="PROSITE" id="PS51194"/>
    </source>
</evidence>
<dbReference type="Ensembl" id="ENSMAMT00000044882.1">
    <property type="protein sequence ID" value="ENSMAMP00000054717.1"/>
    <property type="gene ID" value="ENSMAMG00000019193.2"/>
</dbReference>
<dbReference type="Pfam" id="PF07717">
    <property type="entry name" value="OB_NTP_bind"/>
    <property type="match status" value="1"/>
</dbReference>
<feature type="compositionally biased region" description="Polar residues" evidence="10">
    <location>
        <begin position="1"/>
        <end position="19"/>
    </location>
</feature>
<evidence type="ECO:0000313" key="15">
    <source>
        <dbReference type="Ensembl" id="ENSMAMP00000054717.1"/>
    </source>
</evidence>
<keyword evidence="5" id="KW-0347">Helicase</keyword>
<dbReference type="PROSITE" id="PS51192">
    <property type="entry name" value="HELICASE_ATP_BIND_1"/>
    <property type="match status" value="1"/>
</dbReference>
<feature type="domain" description="Helicase C-terminal" evidence="14">
    <location>
        <begin position="582"/>
        <end position="763"/>
    </location>
</feature>
<dbReference type="Gene3D" id="3.40.50.300">
    <property type="entry name" value="P-loop containing nucleotide triphosphate hydrolases"/>
    <property type="match status" value="2"/>
</dbReference>
<dbReference type="SUPFAM" id="SSF82708">
    <property type="entry name" value="R3H domain"/>
    <property type="match status" value="1"/>
</dbReference>
<feature type="compositionally biased region" description="Polar residues" evidence="10">
    <location>
        <begin position="1157"/>
        <end position="1177"/>
    </location>
</feature>
<dbReference type="Pfam" id="PF21010">
    <property type="entry name" value="HA2_C"/>
    <property type="match status" value="1"/>
</dbReference>
<dbReference type="Pfam" id="PF00270">
    <property type="entry name" value="DEAD"/>
    <property type="match status" value="1"/>
</dbReference>
<dbReference type="SMART" id="SM00248">
    <property type="entry name" value="ANK"/>
    <property type="match status" value="2"/>
</dbReference>
<dbReference type="PANTHER" id="PTHR18934:SF213">
    <property type="entry name" value="3'-5' RNA HELICASE YTHDC2"/>
    <property type="match status" value="1"/>
</dbReference>
<dbReference type="SUPFAM" id="SSF52540">
    <property type="entry name" value="P-loop containing nucleoside triphosphate hydrolases"/>
    <property type="match status" value="2"/>
</dbReference>
<evidence type="ECO:0000256" key="8">
    <source>
        <dbReference type="ARBA" id="ARBA00047984"/>
    </source>
</evidence>
<dbReference type="InterPro" id="IPR034083">
    <property type="entry name" value="R3H_DEXH_helicase"/>
</dbReference>
<dbReference type="GO" id="GO:0005524">
    <property type="term" value="F:ATP binding"/>
    <property type="evidence" value="ECO:0007669"/>
    <property type="project" value="UniProtKB-KW"/>
</dbReference>
<dbReference type="SMART" id="SM00847">
    <property type="entry name" value="HA2"/>
    <property type="match status" value="1"/>
</dbReference>
<dbReference type="Pfam" id="PF04146">
    <property type="entry name" value="YTH"/>
    <property type="match status" value="1"/>
</dbReference>
<evidence type="ECO:0000256" key="5">
    <source>
        <dbReference type="ARBA" id="ARBA00022806"/>
    </source>
</evidence>
<dbReference type="SMART" id="SM00487">
    <property type="entry name" value="DEXDc"/>
    <property type="match status" value="1"/>
</dbReference>
<feature type="domain" description="Helicase ATP-binding" evidence="13">
    <location>
        <begin position="192"/>
        <end position="358"/>
    </location>
</feature>
<evidence type="ECO:0000256" key="10">
    <source>
        <dbReference type="SAM" id="MobiDB-lite"/>
    </source>
</evidence>
<feature type="domain" description="YTH" evidence="11">
    <location>
        <begin position="1253"/>
        <end position="1383"/>
    </location>
</feature>
<dbReference type="SMART" id="SM00490">
    <property type="entry name" value="HELICc"/>
    <property type="match status" value="1"/>
</dbReference>
<dbReference type="InterPro" id="IPR059023">
    <property type="entry name" value="RNA_hel_CTD"/>
</dbReference>
<evidence type="ECO:0000313" key="16">
    <source>
        <dbReference type="Proteomes" id="UP000261640"/>
    </source>
</evidence>
<proteinExistence type="inferred from homology"/>
<evidence type="ECO:0000256" key="4">
    <source>
        <dbReference type="ARBA" id="ARBA00022801"/>
    </source>
</evidence>
<evidence type="ECO:0000256" key="1">
    <source>
        <dbReference type="ARBA" id="ARBA00008792"/>
    </source>
</evidence>
<reference evidence="15" key="2">
    <citation type="submission" date="2025-09" db="UniProtKB">
        <authorList>
            <consortium name="Ensembl"/>
        </authorList>
    </citation>
    <scope>IDENTIFICATION</scope>
</reference>
<keyword evidence="9" id="KW-0040">ANK repeat</keyword>
<dbReference type="Gene3D" id="1.20.120.1080">
    <property type="match status" value="1"/>
</dbReference>
<dbReference type="InterPro" id="IPR007275">
    <property type="entry name" value="YTH_domain"/>
</dbReference>
<evidence type="ECO:0000256" key="6">
    <source>
        <dbReference type="ARBA" id="ARBA00022840"/>
    </source>
</evidence>
<dbReference type="InterPro" id="IPR011709">
    <property type="entry name" value="DEAD-box_helicase_OB_fold"/>
</dbReference>
<dbReference type="Pfam" id="PF26026">
    <property type="entry name" value="RNA_hel_CTD"/>
    <property type="match status" value="1"/>
</dbReference>
<evidence type="ECO:0000259" key="12">
    <source>
        <dbReference type="PROSITE" id="PS51061"/>
    </source>
</evidence>
<protein>
    <recommendedName>
        <fullName evidence="2">RNA helicase</fullName>
        <ecNumber evidence="2">3.6.4.13</ecNumber>
    </recommendedName>
</protein>
<comment type="similarity">
    <text evidence="1">Belongs to the DEAD box helicase family. DEAH subfamily.</text>
</comment>
<reference evidence="15" key="1">
    <citation type="submission" date="2025-08" db="UniProtKB">
        <authorList>
            <consortium name="Ensembl"/>
        </authorList>
    </citation>
    <scope>IDENTIFICATION</scope>
</reference>
<dbReference type="PROSITE" id="PS50088">
    <property type="entry name" value="ANK_REPEAT"/>
    <property type="match status" value="1"/>
</dbReference>
<dbReference type="FunFam" id="3.40.50.300:FF:000811">
    <property type="entry name" value="probable ATP-dependent RNA helicase YTHDC2"/>
    <property type="match status" value="1"/>
</dbReference>
<keyword evidence="4" id="KW-0378">Hydrolase</keyword>
<dbReference type="SUPFAM" id="SSF48403">
    <property type="entry name" value="Ankyrin repeat"/>
    <property type="match status" value="1"/>
</dbReference>
<dbReference type="GeneTree" id="ENSGT00940000155826"/>
<feature type="region of interest" description="Disordered" evidence="10">
    <location>
        <begin position="1"/>
        <end position="21"/>
    </location>
</feature>
<dbReference type="FunFam" id="1.25.40.20:FF:000159">
    <property type="entry name" value="probable ATP-dependent RNA helicase YTHDC2"/>
    <property type="match status" value="1"/>
</dbReference>
<dbReference type="GO" id="GO:0003724">
    <property type="term" value="F:RNA helicase activity"/>
    <property type="evidence" value="ECO:0007669"/>
    <property type="project" value="UniProtKB-EC"/>
</dbReference>
<dbReference type="Pfam" id="PF04408">
    <property type="entry name" value="WHD_HA2"/>
    <property type="match status" value="1"/>
</dbReference>
<feature type="repeat" description="ANK" evidence="9">
    <location>
        <begin position="486"/>
        <end position="518"/>
    </location>
</feature>
<dbReference type="FunFam" id="3.40.50.300:FF:000284">
    <property type="entry name" value="probable ATP-dependent RNA helicase YTHDC2"/>
    <property type="match status" value="1"/>
</dbReference>
<feature type="compositionally biased region" description="Polar residues" evidence="10">
    <location>
        <begin position="132"/>
        <end position="141"/>
    </location>
</feature>
<dbReference type="FunFam" id="1.20.120.1080:FF:000008">
    <property type="entry name" value="probable ATP-dependent RNA helicase YTHDC2"/>
    <property type="match status" value="1"/>
</dbReference>
<evidence type="ECO:0000256" key="2">
    <source>
        <dbReference type="ARBA" id="ARBA00012552"/>
    </source>
</evidence>
<dbReference type="GO" id="GO:0003723">
    <property type="term" value="F:RNA binding"/>
    <property type="evidence" value="ECO:0007669"/>
    <property type="project" value="UniProtKB-KW"/>
</dbReference>
<dbReference type="InterPro" id="IPR036770">
    <property type="entry name" value="Ankyrin_rpt-contain_sf"/>
</dbReference>
<dbReference type="PROSITE" id="PS50297">
    <property type="entry name" value="ANK_REP_REGION"/>
    <property type="match status" value="1"/>
</dbReference>
<dbReference type="Proteomes" id="UP000261640">
    <property type="component" value="Unplaced"/>
</dbReference>
<evidence type="ECO:0000259" key="11">
    <source>
        <dbReference type="PROSITE" id="PS50882"/>
    </source>
</evidence>
<dbReference type="Pfam" id="PF00271">
    <property type="entry name" value="Helicase_C"/>
    <property type="match status" value="1"/>
</dbReference>
<dbReference type="Pfam" id="PF12796">
    <property type="entry name" value="Ank_2"/>
    <property type="match status" value="1"/>
</dbReference>
<accession>A0A7N8XT40</accession>
<dbReference type="Gene3D" id="1.25.40.20">
    <property type="entry name" value="Ankyrin repeat-containing domain"/>
    <property type="match status" value="1"/>
</dbReference>
<dbReference type="EC" id="3.6.4.13" evidence="2"/>
<evidence type="ECO:0000256" key="9">
    <source>
        <dbReference type="PROSITE-ProRule" id="PRU00023"/>
    </source>
</evidence>
<organism evidence="15 16">
    <name type="scientific">Mastacembelus armatus</name>
    <name type="common">zig-zag eel</name>
    <dbReference type="NCBI Taxonomy" id="205130"/>
    <lineage>
        <taxon>Eukaryota</taxon>
        <taxon>Metazoa</taxon>
        <taxon>Chordata</taxon>
        <taxon>Craniata</taxon>
        <taxon>Vertebrata</taxon>
        <taxon>Euteleostomi</taxon>
        <taxon>Actinopterygii</taxon>
        <taxon>Neopterygii</taxon>
        <taxon>Teleostei</taxon>
        <taxon>Neoteleostei</taxon>
        <taxon>Acanthomorphata</taxon>
        <taxon>Anabantaria</taxon>
        <taxon>Synbranchiformes</taxon>
        <taxon>Mastacembelidae</taxon>
        <taxon>Mastacembelus</taxon>
    </lineage>
</organism>
<dbReference type="InterPro" id="IPR014001">
    <property type="entry name" value="Helicase_ATP-bd"/>
</dbReference>
<evidence type="ECO:0000259" key="13">
    <source>
        <dbReference type="PROSITE" id="PS51192"/>
    </source>
</evidence>
<dbReference type="InterPro" id="IPR011545">
    <property type="entry name" value="DEAD/DEAH_box_helicase_dom"/>
</dbReference>
<dbReference type="CDD" id="cd18791">
    <property type="entry name" value="SF2_C_RHA"/>
    <property type="match status" value="1"/>
</dbReference>
<keyword evidence="6" id="KW-0067">ATP-binding</keyword>
<evidence type="ECO:0000256" key="7">
    <source>
        <dbReference type="ARBA" id="ARBA00022884"/>
    </source>
</evidence>
<feature type="compositionally biased region" description="Basic and acidic residues" evidence="10">
    <location>
        <begin position="144"/>
        <end position="154"/>
    </location>
</feature>
<dbReference type="GO" id="GO:0016787">
    <property type="term" value="F:hydrolase activity"/>
    <property type="evidence" value="ECO:0007669"/>
    <property type="project" value="UniProtKB-KW"/>
</dbReference>
<dbReference type="CDD" id="cd06007">
    <property type="entry name" value="R3H_DEXH_helicase"/>
    <property type="match status" value="1"/>
</dbReference>
<dbReference type="SMART" id="SM00393">
    <property type="entry name" value="R3H"/>
    <property type="match status" value="1"/>
</dbReference>
<dbReference type="InterPro" id="IPR048333">
    <property type="entry name" value="HA2_WH"/>
</dbReference>
<dbReference type="Gene3D" id="3.30.1370.50">
    <property type="entry name" value="R3H-like domain"/>
    <property type="match status" value="1"/>
</dbReference>
<dbReference type="Pfam" id="PF01424">
    <property type="entry name" value="R3H"/>
    <property type="match status" value="1"/>
</dbReference>
<dbReference type="InterPro" id="IPR007502">
    <property type="entry name" value="Helicase-assoc_dom"/>
</dbReference>
<sequence>MERISQKSAKCQKTPTRGSVSKGLKEIHIDEEVKIAVNLSLERFRYSDQREMEFPSSLSSTERAFIHRMAQSLGYISKSKGKGPNRFLTIRKKDGSDKPRPTMALTLSHNSLYFIRSLLQRFPVSNKDRTDMQPNNKSSMSVAPEHDNSCDRNKASGRLNNGIPMVPQRRSPSELDSFRRSLPVHELQREIIQLIRENRVVLVVGETGSGKTTQIPQFLLDECSRNREPCRIFCTQPRRLAAIAVAERVAAERGESVGQTVGYHIRLESRVSPKTLLTFCTVGVFLRTLMAGDASLTTVTHLIVDEVHERDGLTDFLLTKMRDVLQKIPTLKLILSSAALDIDLFLQYFGSCPVVHLKGRQFEVQEFFLEDILRLIGFKKKDMKKYKEETQRSMKQWRTIVLRRSRGALCLSLSTQYLLYLSLFDNMNSLVSQNENGSEQLEPWLQKEMDSCISNIFLGEDQDAFIQLFNLILYESVSVDYMHSETGATPLMVAAGRGFLTQMEQLLNMGADINMKASNGWTALDFAKCFQQTDAVDLLKTIIEVSNLDESTLVQSGSAEVRTEEQELLKLYHHSFDDEWVDLDLIMDLLHNIFSTTSDGAILIFLPGYDEIVALRDRILYDDKRFSTRVLSLRYQVFTLHSDMQTLDQKKAMKPSASGVRKIILSTNIAETSITINDVVFVIDSGKVKEKSFDTLSHVSMLKTVWVSKASALQRKGRAGRCRPGICYHLFSRLRFSNMLDFQVPQLLRMPLQELCLQTKLLAPSSCPVTEFLSKAPQPPAAHAVRNAVHMLKTIDAMDQYEDLTDLGYHLADLPVEPHLGKMVLCAVVLKCLDPILTIACTLAYRDPFVLPAQGSQKQAALHCRKRFTSNTFSDHMALLRAFQAWQKARIDGWERAFCEKNFLSQATMDMILGMRTQLLGQLRAIGFVRARGGSDIRDVNLNSENWAVVKAALVAGMYPNLVHVKREASLLSSNREKKVHFHPTSVLSQFQLKENSPAKSVQALPTDWLIYDEMSRGNRMASVRCCSMVTPITVAIFGGCAQLPCSALQEPSVSLCSSDRPLNDDSDSETEDLAEVRIDDWLIFQLDREAEGLVFELRKKWQNLFIKRIRCPSKPWSQQDEAIIRTLVSVLSAEEQEAGLQQPTGIGQRPRPMSSEEGSQSSVKNSKNSPQLPSNTTHDKYQVVSKTCSVMYCGVTDPCFLTGSPSDSPSPSSSEKVFTAFLCPSIHPSTHPSIHPSIIYTHLFLTRITGISRYFIMKSSNIRNIEISQQKGIWSTTLNNEAKLTKAFLENNLIILIFSVQGSGHFQGYAHMASAISKESCQDWGFMGLGGVFGVEWIHKESVPFQCTQHIHNPWNDNKKVQISRDGQELEPHAGSQLLLLWERNSGSQVQ</sequence>
<dbReference type="FunFam" id="3.30.1370.50:FF:000005">
    <property type="entry name" value="probable ATP-dependent RNA helicase YTHDC2"/>
    <property type="match status" value="1"/>
</dbReference>
<feature type="region of interest" description="Disordered" evidence="10">
    <location>
        <begin position="1137"/>
        <end position="1179"/>
    </location>
</feature>
<feature type="domain" description="R3H" evidence="12">
    <location>
        <begin position="31"/>
        <end position="94"/>
    </location>
</feature>
<name>A0A7N8XT40_9TELE</name>
<keyword evidence="3" id="KW-0547">Nucleotide-binding</keyword>